<dbReference type="GO" id="GO:0005975">
    <property type="term" value="P:carbohydrate metabolic process"/>
    <property type="evidence" value="ECO:0007669"/>
    <property type="project" value="UniProtKB-ARBA"/>
</dbReference>
<organism evidence="2 3">
    <name type="scientific">Pedobacter kyungheensis</name>
    <dbReference type="NCBI Taxonomy" id="1069985"/>
    <lineage>
        <taxon>Bacteria</taxon>
        <taxon>Pseudomonadati</taxon>
        <taxon>Bacteroidota</taxon>
        <taxon>Sphingobacteriia</taxon>
        <taxon>Sphingobacteriales</taxon>
        <taxon>Sphingobacteriaceae</taxon>
        <taxon>Pedobacter</taxon>
    </lineage>
</organism>
<dbReference type="InterPro" id="IPR017850">
    <property type="entry name" value="Alkaline_phosphatase_core_sf"/>
</dbReference>
<gene>
    <name evidence="2" type="ORF">OC25_07655</name>
</gene>
<dbReference type="InterPro" id="IPR002591">
    <property type="entry name" value="Phosphodiest/P_Trfase"/>
</dbReference>
<dbReference type="SUPFAM" id="SSF53649">
    <property type="entry name" value="Alkaline phosphatase-like"/>
    <property type="match status" value="1"/>
</dbReference>
<dbReference type="Gene3D" id="2.60.120.200">
    <property type="match status" value="1"/>
</dbReference>
<protein>
    <submittedName>
        <fullName evidence="2">Uncharacterized protein</fullName>
    </submittedName>
</protein>
<dbReference type="OrthoDB" id="279982at2"/>
<dbReference type="SUPFAM" id="SSF49899">
    <property type="entry name" value="Concanavalin A-like lectins/glucanases"/>
    <property type="match status" value="1"/>
</dbReference>
<sequence length="553" mass="60756">MIHFIHKKQLLLVLSFCLLAFAGCKKYPNPPSFNEELDNTVIPSRKVLVISIDGLTGTELQTIAPPAITALQKNSKYSYTPLKEPVTNDVTSWVSMLTGVSYEKHLVSTDDFQPTTDPNAGEHDAVPIRRNVLDYIMSATGSKTAFISPWSNLRNYIKVADYRPLVATDEAAKDSTISLLNKYVGINAAVVNFREVAAAGANGGYLAANAGYKNAVLKADNYVDEIIKSIKARKTYNQEEWLIIITTNHGGADNDAKPGFIMLSNPSLKEETLVKRAYTGFNLKTLNALASAPNTNSLYDPGSNKSFTVQMDVKFNDVGGYWPGFLSKGTPFASEKITGWMWEQAGGSWSINYGQTSRVQLSVGAAFGDLNWHTLTMTVKYISPTSRIMTAYVDGVYKSEKDLTNLNLTNTEMLSVGNRQTVNTNFVAANLQYFNVALDREVVAANYKIQDITKHPNYGNLTGFWPMNENAGRTLINYAPNGYNMAVTGAYAWVSLDKNAPPSYPAIGTGPSSVTTPNAIGAIMMYWTRTKIDPVFDIDGDPILSKFEADFLK</sequence>
<accession>A0A0C1DME2</accession>
<proteinExistence type="predicted"/>
<keyword evidence="3" id="KW-1185">Reference proteome</keyword>
<dbReference type="Gene3D" id="3.40.720.10">
    <property type="entry name" value="Alkaline Phosphatase, subunit A"/>
    <property type="match status" value="1"/>
</dbReference>
<dbReference type="AlphaFoldDB" id="A0A0C1DME2"/>
<evidence type="ECO:0000313" key="2">
    <source>
        <dbReference type="EMBL" id="KIA95185.1"/>
    </source>
</evidence>
<dbReference type="RefSeq" id="WP_039473741.1">
    <property type="nucleotide sequence ID" value="NZ_JSYN01000006.1"/>
</dbReference>
<name>A0A0C1DME2_9SPHI</name>
<evidence type="ECO:0000313" key="3">
    <source>
        <dbReference type="Proteomes" id="UP000031246"/>
    </source>
</evidence>
<evidence type="ECO:0000256" key="1">
    <source>
        <dbReference type="SAM" id="SignalP"/>
    </source>
</evidence>
<comment type="caution">
    <text evidence="2">The sequence shown here is derived from an EMBL/GenBank/DDBJ whole genome shotgun (WGS) entry which is preliminary data.</text>
</comment>
<feature type="signal peptide" evidence="1">
    <location>
        <begin position="1"/>
        <end position="22"/>
    </location>
</feature>
<dbReference type="EMBL" id="JSYN01000006">
    <property type="protein sequence ID" value="KIA95185.1"/>
    <property type="molecule type" value="Genomic_DNA"/>
</dbReference>
<reference evidence="2 3" key="1">
    <citation type="submission" date="2014-10" db="EMBL/GenBank/DDBJ databases">
        <title>Pedobacter Kyungheensis.</title>
        <authorList>
            <person name="Anderson B.M."/>
            <person name="Newman J.D."/>
        </authorList>
    </citation>
    <scope>NUCLEOTIDE SEQUENCE [LARGE SCALE GENOMIC DNA]</scope>
    <source>
        <strain evidence="2 3">KACC 16221</strain>
    </source>
</reference>
<dbReference type="PROSITE" id="PS51257">
    <property type="entry name" value="PROKAR_LIPOPROTEIN"/>
    <property type="match status" value="1"/>
</dbReference>
<keyword evidence="1" id="KW-0732">Signal</keyword>
<dbReference type="InterPro" id="IPR013320">
    <property type="entry name" value="ConA-like_dom_sf"/>
</dbReference>
<dbReference type="Proteomes" id="UP000031246">
    <property type="component" value="Unassembled WGS sequence"/>
</dbReference>
<feature type="chain" id="PRO_5002130191" evidence="1">
    <location>
        <begin position="23"/>
        <end position="553"/>
    </location>
</feature>
<dbReference type="GO" id="GO:0004553">
    <property type="term" value="F:hydrolase activity, hydrolyzing O-glycosyl compounds"/>
    <property type="evidence" value="ECO:0007669"/>
    <property type="project" value="UniProtKB-ARBA"/>
</dbReference>
<dbReference type="Pfam" id="PF01663">
    <property type="entry name" value="Phosphodiest"/>
    <property type="match status" value="1"/>
</dbReference>